<feature type="zinc finger region" description="C3H1-type" evidence="6">
    <location>
        <begin position="24"/>
        <end position="51"/>
    </location>
</feature>
<evidence type="ECO:0000256" key="6">
    <source>
        <dbReference type="PROSITE-ProRule" id="PRU00723"/>
    </source>
</evidence>
<name>A0A5B8MS08_9CHLO</name>
<dbReference type="AlphaFoldDB" id="A0A5B8MS08"/>
<keyword evidence="1" id="KW-0378">Hydrolase</keyword>
<evidence type="ECO:0000256" key="1">
    <source>
        <dbReference type="ARBA" id="ARBA00022801"/>
    </source>
</evidence>
<dbReference type="EMBL" id="CP031043">
    <property type="protein sequence ID" value="QDZ23379.1"/>
    <property type="molecule type" value="Genomic_DNA"/>
</dbReference>
<dbReference type="Proteomes" id="UP000316726">
    <property type="component" value="Chromosome 10"/>
</dbReference>
<organism evidence="9 10">
    <name type="scientific">Chloropicon primus</name>
    <dbReference type="NCBI Taxonomy" id="1764295"/>
    <lineage>
        <taxon>Eukaryota</taxon>
        <taxon>Viridiplantae</taxon>
        <taxon>Chlorophyta</taxon>
        <taxon>Chloropicophyceae</taxon>
        <taxon>Chloropicales</taxon>
        <taxon>Chloropicaceae</taxon>
        <taxon>Chloropicon</taxon>
    </lineage>
</organism>
<keyword evidence="6" id="KW-0479">Metal-binding</keyword>
<protein>
    <recommendedName>
        <fullName evidence="5">Mitochondrial cardiolipin hydrolase</fullName>
    </recommendedName>
</protein>
<keyword evidence="10" id="KW-1185">Reference proteome</keyword>
<dbReference type="InterPro" id="IPR051406">
    <property type="entry name" value="PLD_domain"/>
</dbReference>
<dbReference type="GO" id="GO:0016042">
    <property type="term" value="P:lipid catabolic process"/>
    <property type="evidence" value="ECO:0007669"/>
    <property type="project" value="UniProtKB-KW"/>
</dbReference>
<evidence type="ECO:0000256" key="2">
    <source>
        <dbReference type="ARBA" id="ARBA00022963"/>
    </source>
</evidence>
<evidence type="ECO:0000256" key="5">
    <source>
        <dbReference type="ARBA" id="ARBA00040549"/>
    </source>
</evidence>
<sequence length="186" mass="20888">MGICFSRRPSAASAPGQEEVLFFPDPAMPCYRALYGKPCRRANCKYTHELTSLVRLLLEIRKARRTLVVCVFTITCTEIADEIVAAAKERGVKVRVITDDVKMDDQGSKAFDLKAKGIRVRHDHNSLSHMHHKFAVVDNKTLLNGSFNWTRGAVLNNRENVVISHNPALVRAFCGEFNKLWALYGG</sequence>
<gene>
    <name evidence="9" type="ORF">A3770_10p58970</name>
</gene>
<dbReference type="STRING" id="1764295.A0A5B8MS08"/>
<evidence type="ECO:0000313" key="9">
    <source>
        <dbReference type="EMBL" id="QDZ23379.1"/>
    </source>
</evidence>
<comment type="similarity">
    <text evidence="4">Belongs to the phospholipase D family. MitoPLD/Zucchini subfamily.</text>
</comment>
<reference evidence="9 10" key="1">
    <citation type="submission" date="2018-07" db="EMBL/GenBank/DDBJ databases">
        <title>The complete nuclear genome of the prasinophyte Chloropicon primus (CCMP1205).</title>
        <authorList>
            <person name="Pombert J.-F."/>
            <person name="Otis C."/>
            <person name="Turmel M."/>
            <person name="Lemieux C."/>
        </authorList>
    </citation>
    <scope>NUCLEOTIDE SEQUENCE [LARGE SCALE GENOMIC DNA]</scope>
    <source>
        <strain evidence="9 10">CCMP1205</strain>
    </source>
</reference>
<evidence type="ECO:0000259" key="7">
    <source>
        <dbReference type="PROSITE" id="PS50035"/>
    </source>
</evidence>
<dbReference type="PANTHER" id="PTHR43856">
    <property type="entry name" value="CARDIOLIPIN HYDROLASE"/>
    <property type="match status" value="1"/>
</dbReference>
<accession>A0A5B8MS08</accession>
<feature type="domain" description="PLD phosphodiesterase" evidence="7">
    <location>
        <begin position="126"/>
        <end position="153"/>
    </location>
</feature>
<evidence type="ECO:0000259" key="8">
    <source>
        <dbReference type="PROSITE" id="PS50103"/>
    </source>
</evidence>
<dbReference type="SUPFAM" id="SSF56024">
    <property type="entry name" value="Phospholipase D/nuclease"/>
    <property type="match status" value="1"/>
</dbReference>
<dbReference type="SMART" id="SM00155">
    <property type="entry name" value="PLDc"/>
    <property type="match status" value="1"/>
</dbReference>
<feature type="domain" description="C3H1-type" evidence="8">
    <location>
        <begin position="24"/>
        <end position="51"/>
    </location>
</feature>
<evidence type="ECO:0000256" key="4">
    <source>
        <dbReference type="ARBA" id="ARBA00038012"/>
    </source>
</evidence>
<proteinExistence type="inferred from homology"/>
<evidence type="ECO:0000256" key="3">
    <source>
        <dbReference type="ARBA" id="ARBA00023098"/>
    </source>
</evidence>
<dbReference type="Gene3D" id="3.30.870.10">
    <property type="entry name" value="Endonuclease Chain A"/>
    <property type="match status" value="1"/>
</dbReference>
<dbReference type="Pfam" id="PF13091">
    <property type="entry name" value="PLDc_2"/>
    <property type="match status" value="1"/>
</dbReference>
<dbReference type="InterPro" id="IPR001736">
    <property type="entry name" value="PLipase_D/transphosphatidylase"/>
</dbReference>
<evidence type="ECO:0000313" key="10">
    <source>
        <dbReference type="Proteomes" id="UP000316726"/>
    </source>
</evidence>
<dbReference type="PROSITE" id="PS50103">
    <property type="entry name" value="ZF_C3H1"/>
    <property type="match status" value="1"/>
</dbReference>
<dbReference type="OrthoDB" id="5205528at2759"/>
<dbReference type="GO" id="GO:0016891">
    <property type="term" value="F:RNA endonuclease activity producing 5'-phosphomonoesters, hydrolytic mechanism"/>
    <property type="evidence" value="ECO:0007669"/>
    <property type="project" value="TreeGrafter"/>
</dbReference>
<keyword evidence="3" id="KW-0443">Lipid metabolism</keyword>
<keyword evidence="2" id="KW-0442">Lipid degradation</keyword>
<dbReference type="GO" id="GO:0005739">
    <property type="term" value="C:mitochondrion"/>
    <property type="evidence" value="ECO:0007669"/>
    <property type="project" value="TreeGrafter"/>
</dbReference>
<dbReference type="CDD" id="cd09171">
    <property type="entry name" value="PLDc_vPLD6_like"/>
    <property type="match status" value="1"/>
</dbReference>
<keyword evidence="6" id="KW-0863">Zinc-finger</keyword>
<keyword evidence="6" id="KW-0862">Zinc</keyword>
<dbReference type="InterPro" id="IPR000571">
    <property type="entry name" value="Znf_CCCH"/>
</dbReference>
<dbReference type="PROSITE" id="PS50035">
    <property type="entry name" value="PLD"/>
    <property type="match status" value="1"/>
</dbReference>
<dbReference type="GO" id="GO:0008270">
    <property type="term" value="F:zinc ion binding"/>
    <property type="evidence" value="ECO:0007669"/>
    <property type="project" value="UniProtKB-KW"/>
</dbReference>
<dbReference type="PANTHER" id="PTHR43856:SF1">
    <property type="entry name" value="MITOCHONDRIAL CARDIOLIPIN HYDROLASE"/>
    <property type="match status" value="1"/>
</dbReference>
<dbReference type="InterPro" id="IPR025202">
    <property type="entry name" value="PLD-like_dom"/>
</dbReference>